<sequence length="306" mass="34705">MAKEKNEKKANSDKGEIKETNLKKCFFITPIGEKNSNEFKKLKAIVENVLNKVLEKYDYELIIAHEIHSMGSIGDQLFTNIIGADLVISNLSGWNANVMYETAVAHSFGKPTIMICESGTELPFDLINDRTIFFEDTIEGTGALIEELDKKIPKISEDSTADNPVTRVIRRKALEDDLKGETDNDSRILGLLLDMDKRLSMYEDSNIIEKKKINTGNIERIRAKIYYKNEGNINVIDELEGYLFEKYRDTVQIVSVTSGNRYEDRNSEVMKVIIVNSLYSPAKIFKDIEITLGKLGMVDISVKVFP</sequence>
<organism evidence="1 2">
    <name type="scientific">Enterococcus faecalis</name>
    <name type="common">Streptococcus faecalis</name>
    <dbReference type="NCBI Taxonomy" id="1351"/>
    <lineage>
        <taxon>Bacteria</taxon>
        <taxon>Bacillati</taxon>
        <taxon>Bacillota</taxon>
        <taxon>Bacilli</taxon>
        <taxon>Lactobacillales</taxon>
        <taxon>Enterococcaceae</taxon>
        <taxon>Enterococcus</taxon>
    </lineage>
</organism>
<comment type="caution">
    <text evidence="1">The sequence shown here is derived from an EMBL/GenBank/DDBJ whole genome shotgun (WGS) entry which is preliminary data.</text>
</comment>
<dbReference type="AlphaFoldDB" id="A0AAP6V9R0"/>
<dbReference type="EMBL" id="WVTJ01000035">
    <property type="protein sequence ID" value="MXS53764.1"/>
    <property type="molecule type" value="Genomic_DNA"/>
</dbReference>
<dbReference type="Proteomes" id="UP000429730">
    <property type="component" value="Unassembled WGS sequence"/>
</dbReference>
<evidence type="ECO:0008006" key="3">
    <source>
        <dbReference type="Google" id="ProtNLM"/>
    </source>
</evidence>
<evidence type="ECO:0000313" key="1">
    <source>
        <dbReference type="EMBL" id="MXS53764.1"/>
    </source>
</evidence>
<gene>
    <name evidence="1" type="ORF">GTI81_13745</name>
</gene>
<accession>A0AAP6V9R0</accession>
<protein>
    <recommendedName>
        <fullName evidence="3">Nucleoside 2-deoxyribosyltransferase</fullName>
    </recommendedName>
</protein>
<name>A0AAP6V9R0_ENTFL</name>
<reference evidence="1 2" key="1">
    <citation type="submission" date="2019-04" db="EMBL/GenBank/DDBJ databases">
        <title>Step-wise assembly of the neonatal virome modulated by breast feeding.</title>
        <authorList>
            <person name="Liang G."/>
            <person name="Bushman F."/>
        </authorList>
    </citation>
    <scope>NUCLEOTIDE SEQUENCE [LARGE SCALE GENOMIC DNA]</scope>
    <source>
        <strain evidence="1 2">E3754</strain>
    </source>
</reference>
<proteinExistence type="predicted"/>
<dbReference type="RefSeq" id="WP_033781439.1">
    <property type="nucleotide sequence ID" value="NZ_CABGVE010000001.1"/>
</dbReference>
<evidence type="ECO:0000313" key="2">
    <source>
        <dbReference type="Proteomes" id="UP000429730"/>
    </source>
</evidence>